<evidence type="ECO:0000313" key="7">
    <source>
        <dbReference type="Proteomes" id="UP000005408"/>
    </source>
</evidence>
<evidence type="ECO:0000256" key="4">
    <source>
        <dbReference type="SAM" id="MobiDB-lite"/>
    </source>
</evidence>
<dbReference type="Pfam" id="PF00733">
    <property type="entry name" value="Asn_synthase"/>
    <property type="match status" value="1"/>
</dbReference>
<dbReference type="OMA" id="SVYESCP"/>
<evidence type="ECO:0000256" key="3">
    <source>
        <dbReference type="ARBA" id="ARBA00022962"/>
    </source>
</evidence>
<keyword evidence="7" id="KW-1185">Reference proteome</keyword>
<proteinExistence type="predicted"/>
<dbReference type="Gene3D" id="3.40.50.620">
    <property type="entry name" value="HUPs"/>
    <property type="match status" value="1"/>
</dbReference>
<dbReference type="GO" id="GO:0006529">
    <property type="term" value="P:asparagine biosynthetic process"/>
    <property type="evidence" value="ECO:0007669"/>
    <property type="project" value="UniProtKB-KW"/>
</dbReference>
<keyword evidence="3" id="KW-0315">Glutamine amidotransferase</keyword>
<dbReference type="Gene3D" id="3.60.20.10">
    <property type="entry name" value="Glutamine Phosphoribosylpyrophosphate, subunit 1, domain 1"/>
    <property type="match status" value="1"/>
</dbReference>
<organism evidence="6 7">
    <name type="scientific">Magallana gigas</name>
    <name type="common">Pacific oyster</name>
    <name type="synonym">Crassostrea gigas</name>
    <dbReference type="NCBI Taxonomy" id="29159"/>
    <lineage>
        <taxon>Eukaryota</taxon>
        <taxon>Metazoa</taxon>
        <taxon>Spiralia</taxon>
        <taxon>Lophotrochozoa</taxon>
        <taxon>Mollusca</taxon>
        <taxon>Bivalvia</taxon>
        <taxon>Autobranchia</taxon>
        <taxon>Pteriomorphia</taxon>
        <taxon>Ostreida</taxon>
        <taxon>Ostreoidea</taxon>
        <taxon>Ostreidae</taxon>
        <taxon>Magallana</taxon>
    </lineage>
</organism>
<keyword evidence="1" id="KW-0028">Amino-acid biosynthesis</keyword>
<dbReference type="PANTHER" id="PTHR45937:SF1">
    <property type="entry name" value="ASPARAGINE SYNTHETASE DOMAIN-CONTAINING PROTEIN 1"/>
    <property type="match status" value="1"/>
</dbReference>
<evidence type="ECO:0000259" key="5">
    <source>
        <dbReference type="Pfam" id="PF00733"/>
    </source>
</evidence>
<feature type="region of interest" description="Disordered" evidence="4">
    <location>
        <begin position="303"/>
        <end position="322"/>
    </location>
</feature>
<dbReference type="InterPro" id="IPR001962">
    <property type="entry name" value="Asn_synthase"/>
</dbReference>
<dbReference type="InterPro" id="IPR029055">
    <property type="entry name" value="Ntn_hydrolases_N"/>
</dbReference>
<dbReference type="CDD" id="cd03766">
    <property type="entry name" value="Gn_AT_II_novel"/>
    <property type="match status" value="1"/>
</dbReference>
<evidence type="ECO:0000256" key="1">
    <source>
        <dbReference type="ARBA" id="ARBA00022605"/>
    </source>
</evidence>
<dbReference type="InterPro" id="IPR051857">
    <property type="entry name" value="Asn_synthetase_domain"/>
</dbReference>
<keyword evidence="2" id="KW-0061">Asparagine biosynthesis</keyword>
<dbReference type="AlphaFoldDB" id="A0A8W8JKB3"/>
<dbReference type="GO" id="GO:0004066">
    <property type="term" value="F:asparagine synthase (glutamine-hydrolyzing) activity"/>
    <property type="evidence" value="ECO:0007669"/>
    <property type="project" value="InterPro"/>
</dbReference>
<dbReference type="InterPro" id="IPR014729">
    <property type="entry name" value="Rossmann-like_a/b/a_fold"/>
</dbReference>
<dbReference type="CDD" id="cd01991">
    <property type="entry name" value="Asn_synthase_B_C"/>
    <property type="match status" value="1"/>
</dbReference>
<name>A0A8W8JKB3_MAGGI</name>
<dbReference type="EnsemblMetazoa" id="G198.3">
    <property type="protein sequence ID" value="G198.3:cds"/>
    <property type="gene ID" value="G198"/>
</dbReference>
<dbReference type="SUPFAM" id="SSF52402">
    <property type="entry name" value="Adenine nucleotide alpha hydrolases-like"/>
    <property type="match status" value="1"/>
</dbReference>
<feature type="domain" description="Asparagine synthetase" evidence="5">
    <location>
        <begin position="518"/>
        <end position="589"/>
    </location>
</feature>
<sequence length="630" mass="70102">MCGICCALFRGQKPGKLDFSCSRLKNRGPDASSQAAVDIDPQTHLVLTGHVLHMRGCLTPQPATDKAGNFLQWNGEIFGGLQVGPNENDTTLLLSKLSEKSDVEHILGTLSSVQGPWAFIYWQEKTKKLWFGRDFFGRRSLCWHLPQSSTDPFLLTSVRQNTEELVEVPSIGIYSVTLTQTDCLHITVYSWSEAVWPGTMDLVTSDNLHLGLVGGIDGNVQFCLHSDLHLAKCIPPLNRSLPDIDTCKVMTESPNSVVSNLLQDAQFNSCVDHLIEILLQSVTLRVFNQVIWAQTKRLDSELNASPHNSTQQTVETSSVADQIQPQAQRDLSHDQNLEQPGDGVITGQSKVAILFSGGVDSAVITALVDKCLPSHESVDLINVAFERNVQQKNRKPDEEEKWNVPDRQTGLLALQELNPERKWNFVMVNISIAELQRQRSEHIRHLVYPLETVLDDSIGCAVWFAARGEGILGNGDHAGKPYKSSSKVILCGMGADEQFAGYSRHRGKFEELGWQGLIDEVEMEVQRISARNLGRDDRIITDHGKEARFPFLDENVVSYLQTLPVHIKADLRYPRGLGEKILLRACAVKLGLIKSALFPKRAIQFGSRIAKTENNKEKASEKCSRLADPT</sequence>
<dbReference type="OrthoDB" id="10252281at2759"/>
<dbReference type="EnsemblMetazoa" id="G198.5">
    <property type="protein sequence ID" value="G198.5:cds"/>
    <property type="gene ID" value="G198"/>
</dbReference>
<evidence type="ECO:0000256" key="2">
    <source>
        <dbReference type="ARBA" id="ARBA00022888"/>
    </source>
</evidence>
<reference evidence="6" key="1">
    <citation type="submission" date="2022-08" db="UniProtKB">
        <authorList>
            <consortium name="EnsemblMetazoa"/>
        </authorList>
    </citation>
    <scope>IDENTIFICATION</scope>
    <source>
        <strain evidence="6">05x7-T-G4-1.051#20</strain>
    </source>
</reference>
<dbReference type="PANTHER" id="PTHR45937">
    <property type="entry name" value="ASPARAGINE SYNTHETASE DOMAIN-CONTAINING PROTEIN 1"/>
    <property type="match status" value="1"/>
</dbReference>
<dbReference type="SUPFAM" id="SSF56235">
    <property type="entry name" value="N-terminal nucleophile aminohydrolases (Ntn hydrolases)"/>
    <property type="match status" value="1"/>
</dbReference>
<protein>
    <recommendedName>
        <fullName evidence="5">Asparagine synthetase domain-containing protein</fullName>
    </recommendedName>
</protein>
<evidence type="ECO:0000313" key="6">
    <source>
        <dbReference type="EnsemblMetazoa" id="G198.3:cds"/>
    </source>
</evidence>
<accession>A0A8W8JKB3</accession>
<dbReference type="Proteomes" id="UP000005408">
    <property type="component" value="Unassembled WGS sequence"/>
</dbReference>